<evidence type="ECO:0000313" key="3">
    <source>
        <dbReference type="Proteomes" id="UP000652761"/>
    </source>
</evidence>
<accession>A0A843UC41</accession>
<protein>
    <submittedName>
        <fullName evidence="2">Uncharacterized protein</fullName>
    </submittedName>
</protein>
<organism evidence="2 3">
    <name type="scientific">Colocasia esculenta</name>
    <name type="common">Wild taro</name>
    <name type="synonym">Arum esculentum</name>
    <dbReference type="NCBI Taxonomy" id="4460"/>
    <lineage>
        <taxon>Eukaryota</taxon>
        <taxon>Viridiplantae</taxon>
        <taxon>Streptophyta</taxon>
        <taxon>Embryophyta</taxon>
        <taxon>Tracheophyta</taxon>
        <taxon>Spermatophyta</taxon>
        <taxon>Magnoliopsida</taxon>
        <taxon>Liliopsida</taxon>
        <taxon>Araceae</taxon>
        <taxon>Aroideae</taxon>
        <taxon>Colocasieae</taxon>
        <taxon>Colocasia</taxon>
    </lineage>
</organism>
<dbReference type="Proteomes" id="UP000652761">
    <property type="component" value="Unassembled WGS sequence"/>
</dbReference>
<gene>
    <name evidence="2" type="ORF">Taro_010143</name>
</gene>
<sequence length="338" mass="36845">MQETEGLHGIAGVSIHGSDKERKNKEIGNGNLPYEIALGNNAQVPTNDMLQQEMQVNPEQVSSEVRSNEIGMDGLNKVASFTLRQPADLERKDSNHSEGSKDNSKEKIYGKDNLAQSSIQGLDKRRSAAKEVVKGGNSSPLQGNHGASTIQENAKDYGGSAGREYANRNQNEGVPKEKNNGKEGSAQDQQLALQGNTRCAEMGKGGNNTSMQGNHVASLPGTKTFCKDGVDTPHNGVDTTPQTQKQKDEEMIRLLTLDLAPRTACFQNWDSRSTPPPGQLDTGSIPRTACLQNRTASQRNMRAGRHWTSFPEHPVVRFGTVCRHHHQGRSTHYGNIPT</sequence>
<feature type="compositionally biased region" description="Basic and acidic residues" evidence="1">
    <location>
        <begin position="17"/>
        <end position="26"/>
    </location>
</feature>
<dbReference type="AlphaFoldDB" id="A0A843UC41"/>
<dbReference type="EMBL" id="NMUH01000363">
    <property type="protein sequence ID" value="MQL77719.1"/>
    <property type="molecule type" value="Genomic_DNA"/>
</dbReference>
<reference evidence="2" key="1">
    <citation type="submission" date="2017-07" db="EMBL/GenBank/DDBJ databases">
        <title>Taro Niue Genome Assembly and Annotation.</title>
        <authorList>
            <person name="Atibalentja N."/>
            <person name="Keating K."/>
            <person name="Fields C.J."/>
        </authorList>
    </citation>
    <scope>NUCLEOTIDE SEQUENCE</scope>
    <source>
        <strain evidence="2">Niue_2</strain>
        <tissue evidence="2">Leaf</tissue>
    </source>
</reference>
<name>A0A843UC41_COLES</name>
<feature type="compositionally biased region" description="Basic and acidic residues" evidence="1">
    <location>
        <begin position="87"/>
        <end position="110"/>
    </location>
</feature>
<feature type="region of interest" description="Disordered" evidence="1">
    <location>
        <begin position="1"/>
        <end position="33"/>
    </location>
</feature>
<comment type="caution">
    <text evidence="2">The sequence shown here is derived from an EMBL/GenBank/DDBJ whole genome shotgun (WGS) entry which is preliminary data.</text>
</comment>
<evidence type="ECO:0000256" key="1">
    <source>
        <dbReference type="SAM" id="MobiDB-lite"/>
    </source>
</evidence>
<proteinExistence type="predicted"/>
<feature type="region of interest" description="Disordered" evidence="1">
    <location>
        <begin position="85"/>
        <end position="192"/>
    </location>
</feature>
<feature type="compositionally biased region" description="Basic and acidic residues" evidence="1">
    <location>
        <begin position="122"/>
        <end position="133"/>
    </location>
</feature>
<evidence type="ECO:0000313" key="2">
    <source>
        <dbReference type="EMBL" id="MQL77719.1"/>
    </source>
</evidence>
<keyword evidence="3" id="KW-1185">Reference proteome</keyword>
<feature type="compositionally biased region" description="Polar residues" evidence="1">
    <location>
        <begin position="136"/>
        <end position="152"/>
    </location>
</feature>